<accession>A0A8S0RAX5</accession>
<gene>
    <name evidence="2" type="ORF">OLEA9_A115086</name>
</gene>
<evidence type="ECO:0000256" key="1">
    <source>
        <dbReference type="SAM" id="MobiDB-lite"/>
    </source>
</evidence>
<evidence type="ECO:0000313" key="3">
    <source>
        <dbReference type="Proteomes" id="UP000594638"/>
    </source>
</evidence>
<name>A0A8S0RAX5_OLEEU</name>
<organism evidence="2 3">
    <name type="scientific">Olea europaea subsp. europaea</name>
    <dbReference type="NCBI Taxonomy" id="158383"/>
    <lineage>
        <taxon>Eukaryota</taxon>
        <taxon>Viridiplantae</taxon>
        <taxon>Streptophyta</taxon>
        <taxon>Embryophyta</taxon>
        <taxon>Tracheophyta</taxon>
        <taxon>Spermatophyta</taxon>
        <taxon>Magnoliopsida</taxon>
        <taxon>eudicotyledons</taxon>
        <taxon>Gunneridae</taxon>
        <taxon>Pentapetalae</taxon>
        <taxon>asterids</taxon>
        <taxon>lamiids</taxon>
        <taxon>Lamiales</taxon>
        <taxon>Oleaceae</taxon>
        <taxon>Oleeae</taxon>
        <taxon>Olea</taxon>
    </lineage>
</organism>
<feature type="compositionally biased region" description="Basic and acidic residues" evidence="1">
    <location>
        <begin position="99"/>
        <end position="114"/>
    </location>
</feature>
<sequence>MIDLCCIKPIQREPSLGEERKGRSPDQRDAISRETGSPGVKLPTSLLMITDGRVAHSDTHVDDDDFVDPPHRFHEKSPHNFSPMGDGQSTGTSNLQTPHSDRHPSNDVVEDLRKQFNGQM</sequence>
<feature type="region of interest" description="Disordered" evidence="1">
    <location>
        <begin position="1"/>
        <end position="45"/>
    </location>
</feature>
<protein>
    <submittedName>
        <fullName evidence="2">Uncharacterized protein</fullName>
    </submittedName>
</protein>
<dbReference type="Proteomes" id="UP000594638">
    <property type="component" value="Unassembled WGS sequence"/>
</dbReference>
<feature type="region of interest" description="Disordered" evidence="1">
    <location>
        <begin position="57"/>
        <end position="120"/>
    </location>
</feature>
<feature type="compositionally biased region" description="Basic and acidic residues" evidence="1">
    <location>
        <begin position="15"/>
        <end position="32"/>
    </location>
</feature>
<dbReference type="Gramene" id="OE9A115086T1">
    <property type="protein sequence ID" value="OE9A115086C1"/>
    <property type="gene ID" value="OE9A115086"/>
</dbReference>
<dbReference type="EMBL" id="CACTIH010002330">
    <property type="protein sequence ID" value="CAA2975961.1"/>
    <property type="molecule type" value="Genomic_DNA"/>
</dbReference>
<evidence type="ECO:0000313" key="2">
    <source>
        <dbReference type="EMBL" id="CAA2975961.1"/>
    </source>
</evidence>
<feature type="compositionally biased region" description="Polar residues" evidence="1">
    <location>
        <begin position="87"/>
        <end position="98"/>
    </location>
</feature>
<reference evidence="2 3" key="1">
    <citation type="submission" date="2019-12" db="EMBL/GenBank/DDBJ databases">
        <authorList>
            <person name="Alioto T."/>
            <person name="Alioto T."/>
            <person name="Gomez Garrido J."/>
        </authorList>
    </citation>
    <scope>NUCLEOTIDE SEQUENCE [LARGE SCALE GENOMIC DNA]</scope>
</reference>
<feature type="compositionally biased region" description="Basic and acidic residues" evidence="1">
    <location>
        <begin position="68"/>
        <end position="78"/>
    </location>
</feature>
<dbReference type="AlphaFoldDB" id="A0A8S0RAX5"/>
<proteinExistence type="predicted"/>
<comment type="caution">
    <text evidence="2">The sequence shown here is derived from an EMBL/GenBank/DDBJ whole genome shotgun (WGS) entry which is preliminary data.</text>
</comment>
<keyword evidence="3" id="KW-1185">Reference proteome</keyword>